<organism evidence="2 3">
    <name type="scientific">Mangrovibacter phragmitis</name>
    <dbReference type="NCBI Taxonomy" id="1691903"/>
    <lineage>
        <taxon>Bacteria</taxon>
        <taxon>Pseudomonadati</taxon>
        <taxon>Pseudomonadota</taxon>
        <taxon>Gammaproteobacteria</taxon>
        <taxon>Enterobacterales</taxon>
        <taxon>Enterobacteriaceae</taxon>
        <taxon>Mangrovibacter</taxon>
    </lineage>
</organism>
<dbReference type="EMBL" id="LYRP01000022">
    <property type="protein sequence ID" value="OAT76393.1"/>
    <property type="molecule type" value="Genomic_DNA"/>
</dbReference>
<dbReference type="InterPro" id="IPR036634">
    <property type="entry name" value="PRD_sf"/>
</dbReference>
<protein>
    <submittedName>
        <fullName evidence="2">Glycine dehydrogenase</fullName>
    </submittedName>
</protein>
<dbReference type="NCBIfam" id="TIGR03582">
    <property type="entry name" value="EF_0829"/>
    <property type="match status" value="1"/>
</dbReference>
<dbReference type="STRING" id="1691903.A9B99_08740"/>
<name>A0A1B7L233_9ENTR</name>
<evidence type="ECO:0000259" key="1">
    <source>
        <dbReference type="PROSITE" id="PS51372"/>
    </source>
</evidence>
<dbReference type="Gene3D" id="1.10.1790.10">
    <property type="entry name" value="PRD domain"/>
    <property type="match status" value="1"/>
</dbReference>
<dbReference type="GO" id="GO:0006355">
    <property type="term" value="P:regulation of DNA-templated transcription"/>
    <property type="evidence" value="ECO:0007669"/>
    <property type="project" value="InterPro"/>
</dbReference>
<dbReference type="Proteomes" id="UP000078225">
    <property type="component" value="Unassembled WGS sequence"/>
</dbReference>
<dbReference type="PROSITE" id="PS51372">
    <property type="entry name" value="PRD_2"/>
    <property type="match status" value="1"/>
</dbReference>
<keyword evidence="3" id="KW-1185">Reference proteome</keyword>
<feature type="domain" description="PRD" evidence="1">
    <location>
        <begin position="12"/>
        <end position="114"/>
    </location>
</feature>
<dbReference type="SUPFAM" id="SSF63520">
    <property type="entry name" value="PTS-regulatory domain, PRD"/>
    <property type="match status" value="1"/>
</dbReference>
<accession>A0A1B7L233</accession>
<proteinExistence type="predicted"/>
<evidence type="ECO:0000313" key="3">
    <source>
        <dbReference type="Proteomes" id="UP000078225"/>
    </source>
</evidence>
<gene>
    <name evidence="2" type="ORF">A9B99_08740</name>
</gene>
<dbReference type="InterPro" id="IPR020044">
    <property type="entry name" value="PRD_EF0829/AHA3910"/>
</dbReference>
<evidence type="ECO:0000313" key="2">
    <source>
        <dbReference type="EMBL" id="OAT76393.1"/>
    </source>
</evidence>
<sequence>MDNKIALNTGACQEEHAAALAGQVLRQVEQLLAEKGIFPTPVQQQMLASHLRAMAWRSVSGEPLPEVDASLFNEIPQPAMQLAKTVVDIFGNLPREEVWLLSVHFAVAKENGVS</sequence>
<reference evidence="3" key="1">
    <citation type="submission" date="2016-05" db="EMBL/GenBank/DDBJ databases">
        <authorList>
            <person name="Behera P."/>
            <person name="Vaishampayan P."/>
            <person name="Singh N."/>
            <person name="Raina V."/>
            <person name="Suar M."/>
            <person name="Pattnaik A."/>
            <person name="Rastogi G."/>
        </authorList>
    </citation>
    <scope>NUCLEOTIDE SEQUENCE [LARGE SCALE GENOMIC DNA]</scope>
    <source>
        <strain evidence="3">MP23</strain>
    </source>
</reference>
<comment type="caution">
    <text evidence="2">The sequence shown here is derived from an EMBL/GenBank/DDBJ whole genome shotgun (WGS) entry which is preliminary data.</text>
</comment>
<dbReference type="AlphaFoldDB" id="A0A1B7L233"/>
<dbReference type="RefSeq" id="WP_064598336.1">
    <property type="nucleotide sequence ID" value="NZ_CP134782.1"/>
</dbReference>
<dbReference type="InterPro" id="IPR011608">
    <property type="entry name" value="PRD"/>
</dbReference>